<protein>
    <submittedName>
        <fullName evidence="1">Uncharacterized protein</fullName>
    </submittedName>
</protein>
<reference evidence="1" key="1">
    <citation type="submission" date="2023-04" db="EMBL/GenBank/DDBJ databases">
        <authorList>
            <person name="Vijverberg K."/>
            <person name="Xiong W."/>
            <person name="Schranz E."/>
        </authorList>
    </citation>
    <scope>NUCLEOTIDE SEQUENCE</scope>
</reference>
<evidence type="ECO:0000313" key="2">
    <source>
        <dbReference type="Proteomes" id="UP001177003"/>
    </source>
</evidence>
<sequence>MVFTFSLGFQDSGCNTRGEGFFVGNMTLMIGTAKSEQTYWLSYIEVAEHILMIDVRVVGFTTIFSVRLLRWPFLFSDFKIFFPSLGRHTILPSLSHLHWTAVIVVLYIKAGRTKSNALQFHFLQVRCAAGRPLLTHLSQVIREYELGSTQNLPLQCHIWAIHVGLVGAIFVQ</sequence>
<dbReference type="AlphaFoldDB" id="A0AA36A4U3"/>
<dbReference type="Proteomes" id="UP001177003">
    <property type="component" value="Chromosome 9"/>
</dbReference>
<accession>A0AA36A4U3</accession>
<name>A0AA36A4U3_LACSI</name>
<organism evidence="1 2">
    <name type="scientific">Lactuca saligna</name>
    <name type="common">Willowleaf lettuce</name>
    <dbReference type="NCBI Taxonomy" id="75948"/>
    <lineage>
        <taxon>Eukaryota</taxon>
        <taxon>Viridiplantae</taxon>
        <taxon>Streptophyta</taxon>
        <taxon>Embryophyta</taxon>
        <taxon>Tracheophyta</taxon>
        <taxon>Spermatophyta</taxon>
        <taxon>Magnoliopsida</taxon>
        <taxon>eudicotyledons</taxon>
        <taxon>Gunneridae</taxon>
        <taxon>Pentapetalae</taxon>
        <taxon>asterids</taxon>
        <taxon>campanulids</taxon>
        <taxon>Asterales</taxon>
        <taxon>Asteraceae</taxon>
        <taxon>Cichorioideae</taxon>
        <taxon>Cichorieae</taxon>
        <taxon>Lactucinae</taxon>
        <taxon>Lactuca</taxon>
    </lineage>
</organism>
<evidence type="ECO:0000313" key="1">
    <source>
        <dbReference type="EMBL" id="CAI9304535.1"/>
    </source>
</evidence>
<keyword evidence="2" id="KW-1185">Reference proteome</keyword>
<gene>
    <name evidence="1" type="ORF">LSALG_LOCUS42903</name>
</gene>
<proteinExistence type="predicted"/>
<dbReference type="EMBL" id="OX465085">
    <property type="protein sequence ID" value="CAI9304535.1"/>
    <property type="molecule type" value="Genomic_DNA"/>
</dbReference>